<proteinExistence type="inferred from homology"/>
<dbReference type="GO" id="GO:0004521">
    <property type="term" value="F:RNA endonuclease activity"/>
    <property type="evidence" value="ECO:0007669"/>
    <property type="project" value="InterPro"/>
</dbReference>
<dbReference type="EMBL" id="ACNN01000033">
    <property type="protein sequence ID" value="EEN82093.1"/>
    <property type="molecule type" value="Genomic_DNA"/>
</dbReference>
<dbReference type="InterPro" id="IPR013551">
    <property type="entry name" value="YicC-like_C"/>
</dbReference>
<dbReference type="GeneID" id="93366200"/>
<comment type="caution">
    <text evidence="8">The sequence shown here is derived from an EMBL/GenBank/DDBJ whole genome shotgun (WGS) entry which is preliminary data.</text>
</comment>
<evidence type="ECO:0000259" key="6">
    <source>
        <dbReference type="Pfam" id="PF03755"/>
    </source>
</evidence>
<gene>
    <name evidence="8" type="ORF">POREN0001_0021</name>
</gene>
<dbReference type="Pfam" id="PF03755">
    <property type="entry name" value="YicC-like_N"/>
    <property type="match status" value="1"/>
</dbReference>
<reference evidence="8 9" key="1">
    <citation type="submission" date="2009-04" db="EMBL/GenBank/DDBJ databases">
        <authorList>
            <person name="Sebastian Y."/>
            <person name="Madupu R."/>
            <person name="Durkin A.S."/>
            <person name="Torralba M."/>
            <person name="Methe B."/>
            <person name="Sutton G.G."/>
            <person name="Strausberg R.L."/>
            <person name="Nelson K.E."/>
        </authorList>
    </citation>
    <scope>NUCLEOTIDE SEQUENCE [LARGE SCALE GENOMIC DNA]</scope>
    <source>
        <strain evidence="9">ATCC 35406 / BCRC 14492 / JCM 8526 / NCTC 13058 / HG 370</strain>
    </source>
</reference>
<dbReference type="GO" id="GO:0016787">
    <property type="term" value="F:hydrolase activity"/>
    <property type="evidence" value="ECO:0007669"/>
    <property type="project" value="UniProtKB-KW"/>
</dbReference>
<comment type="cofactor">
    <cofactor evidence="1">
        <name>a divalent metal cation</name>
        <dbReference type="ChEBI" id="CHEBI:60240"/>
    </cofactor>
</comment>
<keyword evidence="2" id="KW-0540">Nuclease</keyword>
<keyword evidence="9" id="KW-1185">Reference proteome</keyword>
<accession>C3JCJ5</accession>
<comment type="similarity">
    <text evidence="5">Belongs to the YicC/YloC family.</text>
</comment>
<keyword evidence="3" id="KW-0255">Endonuclease</keyword>
<evidence type="ECO:0000256" key="3">
    <source>
        <dbReference type="ARBA" id="ARBA00022759"/>
    </source>
</evidence>
<evidence type="ECO:0000259" key="7">
    <source>
        <dbReference type="Pfam" id="PF08340"/>
    </source>
</evidence>
<dbReference type="Pfam" id="PF08340">
    <property type="entry name" value="YicC-like_C"/>
    <property type="match status" value="1"/>
</dbReference>
<evidence type="ECO:0000256" key="1">
    <source>
        <dbReference type="ARBA" id="ARBA00001968"/>
    </source>
</evidence>
<dbReference type="PANTHER" id="PTHR30636">
    <property type="entry name" value="UPF0701 PROTEIN YICC"/>
    <property type="match status" value="1"/>
</dbReference>
<evidence type="ECO:0000313" key="8">
    <source>
        <dbReference type="EMBL" id="EEN82093.1"/>
    </source>
</evidence>
<feature type="domain" description="Endoribonuclease YicC-like C-terminal" evidence="7">
    <location>
        <begin position="187"/>
        <end position="301"/>
    </location>
</feature>
<evidence type="ECO:0000256" key="5">
    <source>
        <dbReference type="ARBA" id="ARBA00035648"/>
    </source>
</evidence>
<sequence length="303" mass="34087">MILSMTGFGKAEGSIAGNAISVNIRSLNNKQLELSSRIPNLFRDAEPEIRSAIGKRVVRGKVELTITLTPITDPSSGEETSDSSFFDKEKIAQYYRELTQISSQYNIPLPQDLLTRILSLPGVVATNTAEVASKASAQEQAELLALIEEALLGFEAFRKQEGEMLERVFEEKIANIRALLEEVAPYEAQRIEDIRTRFAEELAKLEGVTIDNGRFEQEMIYYIEKLDVHEEKERLANHLKYFMETMKEASTQGVGKKLAFIAQEIGREINTLGSKSNQAAMQQIVVRMKDELEQIKEQVLNAL</sequence>
<organism evidence="8 9">
    <name type="scientific">Porphyromonas endodontalis (strain ATCC 35406 / DSM 24491 / JCM 8526 / CCUG 16442 / BCRC 14492 / NCTC 13058 / HG 370)</name>
    <name type="common">Bacteroides endodontalis</name>
    <dbReference type="NCBI Taxonomy" id="553175"/>
    <lineage>
        <taxon>Bacteria</taxon>
        <taxon>Pseudomonadati</taxon>
        <taxon>Bacteroidota</taxon>
        <taxon>Bacteroidia</taxon>
        <taxon>Bacteroidales</taxon>
        <taxon>Porphyromonadaceae</taxon>
        <taxon>Porphyromonas</taxon>
    </lineage>
</organism>
<dbReference type="InterPro" id="IPR013527">
    <property type="entry name" value="YicC-like_N"/>
</dbReference>
<dbReference type="NCBIfam" id="TIGR00255">
    <property type="entry name" value="YicC/YloC family endoribonuclease"/>
    <property type="match status" value="1"/>
</dbReference>
<evidence type="ECO:0000256" key="2">
    <source>
        <dbReference type="ARBA" id="ARBA00022722"/>
    </source>
</evidence>
<evidence type="ECO:0000313" key="9">
    <source>
        <dbReference type="Proteomes" id="UP000004295"/>
    </source>
</evidence>
<dbReference type="InterPro" id="IPR005229">
    <property type="entry name" value="YicC/YloC-like"/>
</dbReference>
<evidence type="ECO:0000256" key="4">
    <source>
        <dbReference type="ARBA" id="ARBA00022801"/>
    </source>
</evidence>
<protein>
    <submittedName>
        <fullName evidence="8">TIGR00255 family protein</fullName>
    </submittedName>
</protein>
<dbReference type="Proteomes" id="UP000004295">
    <property type="component" value="Unassembled WGS sequence"/>
</dbReference>
<dbReference type="PANTHER" id="PTHR30636:SF3">
    <property type="entry name" value="UPF0701 PROTEIN YICC"/>
    <property type="match status" value="1"/>
</dbReference>
<dbReference type="STRING" id="553175.POREN0001_0021"/>
<keyword evidence="4" id="KW-0378">Hydrolase</keyword>
<feature type="domain" description="Endoribonuclease YicC-like N-terminal" evidence="6">
    <location>
        <begin position="2"/>
        <end position="166"/>
    </location>
</feature>
<dbReference type="eggNOG" id="COG1561">
    <property type="taxonomic scope" value="Bacteria"/>
</dbReference>
<dbReference type="AlphaFoldDB" id="C3JCJ5"/>
<name>C3JCJ5_POREA</name>
<dbReference type="RefSeq" id="WP_004334924.1">
    <property type="nucleotide sequence ID" value="NZ_ACNN01000033.1"/>
</dbReference>